<dbReference type="Gene3D" id="3.90.550.10">
    <property type="entry name" value="Spore Coat Polysaccharide Biosynthesis Protein SpsA, Chain A"/>
    <property type="match status" value="1"/>
</dbReference>
<feature type="domain" description="Glycosyltransferase 2-like" evidence="1">
    <location>
        <begin position="4"/>
        <end position="112"/>
    </location>
</feature>
<accession>X0XJK3</accession>
<dbReference type="InterPro" id="IPR001173">
    <property type="entry name" value="Glyco_trans_2-like"/>
</dbReference>
<dbReference type="GO" id="GO:0016758">
    <property type="term" value="F:hexosyltransferase activity"/>
    <property type="evidence" value="ECO:0007669"/>
    <property type="project" value="UniProtKB-ARBA"/>
</dbReference>
<evidence type="ECO:0000313" key="2">
    <source>
        <dbReference type="EMBL" id="GAG35502.1"/>
    </source>
</evidence>
<dbReference type="AlphaFoldDB" id="X0XJK3"/>
<dbReference type="PANTHER" id="PTHR22916:SF3">
    <property type="entry name" value="UDP-GLCNAC:BETAGAL BETA-1,3-N-ACETYLGLUCOSAMINYLTRANSFERASE-LIKE PROTEIN 1"/>
    <property type="match status" value="1"/>
</dbReference>
<name>X0XJK3_9ZZZZ</name>
<gene>
    <name evidence="2" type="ORF">S01H1_74264</name>
</gene>
<evidence type="ECO:0000259" key="1">
    <source>
        <dbReference type="Pfam" id="PF00535"/>
    </source>
</evidence>
<organism evidence="2">
    <name type="scientific">marine sediment metagenome</name>
    <dbReference type="NCBI Taxonomy" id="412755"/>
    <lineage>
        <taxon>unclassified sequences</taxon>
        <taxon>metagenomes</taxon>
        <taxon>ecological metagenomes</taxon>
    </lineage>
</organism>
<comment type="caution">
    <text evidence="2">The sequence shown here is derived from an EMBL/GenBank/DDBJ whole genome shotgun (WGS) entry which is preliminary data.</text>
</comment>
<proteinExistence type="predicted"/>
<dbReference type="EMBL" id="BARS01049671">
    <property type="protein sequence ID" value="GAG35502.1"/>
    <property type="molecule type" value="Genomic_DNA"/>
</dbReference>
<dbReference type="SUPFAM" id="SSF53448">
    <property type="entry name" value="Nucleotide-diphospho-sugar transferases"/>
    <property type="match status" value="1"/>
</dbReference>
<feature type="non-terminal residue" evidence="2">
    <location>
        <position position="119"/>
    </location>
</feature>
<dbReference type="InterPro" id="IPR029044">
    <property type="entry name" value="Nucleotide-diphossugar_trans"/>
</dbReference>
<sequence>MKLSVAMCTCNGAAFLPEQLASIAAQTRRPDELVVCDDHSTDKTVSIVESFAAKAGFDVRLVVNAQPLGATKNFEKAIGLCGGDIIALSDQDDVWLPGKLSRIEAALAGSPAAAMVFAD</sequence>
<dbReference type="Pfam" id="PF00535">
    <property type="entry name" value="Glycos_transf_2"/>
    <property type="match status" value="1"/>
</dbReference>
<dbReference type="PANTHER" id="PTHR22916">
    <property type="entry name" value="GLYCOSYLTRANSFERASE"/>
    <property type="match status" value="1"/>
</dbReference>
<reference evidence="2" key="1">
    <citation type="journal article" date="2014" name="Front. Microbiol.">
        <title>High frequency of phylogenetically diverse reductive dehalogenase-homologous genes in deep subseafloor sedimentary metagenomes.</title>
        <authorList>
            <person name="Kawai M."/>
            <person name="Futagami T."/>
            <person name="Toyoda A."/>
            <person name="Takaki Y."/>
            <person name="Nishi S."/>
            <person name="Hori S."/>
            <person name="Arai W."/>
            <person name="Tsubouchi T."/>
            <person name="Morono Y."/>
            <person name="Uchiyama I."/>
            <person name="Ito T."/>
            <person name="Fujiyama A."/>
            <person name="Inagaki F."/>
            <person name="Takami H."/>
        </authorList>
    </citation>
    <scope>NUCLEOTIDE SEQUENCE</scope>
    <source>
        <strain evidence="2">Expedition CK06-06</strain>
    </source>
</reference>
<protein>
    <recommendedName>
        <fullName evidence="1">Glycosyltransferase 2-like domain-containing protein</fullName>
    </recommendedName>
</protein>